<dbReference type="GO" id="GO:0008320">
    <property type="term" value="F:protein transmembrane transporter activity"/>
    <property type="evidence" value="ECO:0007669"/>
    <property type="project" value="TreeGrafter"/>
</dbReference>
<dbReference type="GO" id="GO:0031207">
    <property type="term" value="C:Sec62/Sec63 complex"/>
    <property type="evidence" value="ECO:0007669"/>
    <property type="project" value="TreeGrafter"/>
</dbReference>
<keyword evidence="5" id="KW-0653">Protein transport</keyword>
<feature type="transmembrane region" description="Helical" evidence="10">
    <location>
        <begin position="77"/>
        <end position="94"/>
    </location>
</feature>
<evidence type="ECO:0000259" key="11">
    <source>
        <dbReference type="PROSITE" id="PS50076"/>
    </source>
</evidence>
<protein>
    <submittedName>
        <fullName evidence="13">Translocation protein SEC63 homolog</fullName>
    </submittedName>
</protein>
<keyword evidence="7 10" id="KW-0472">Membrane</keyword>
<dbReference type="InterPro" id="IPR036869">
    <property type="entry name" value="J_dom_sf"/>
</dbReference>
<evidence type="ECO:0000256" key="2">
    <source>
        <dbReference type="ARBA" id="ARBA00022448"/>
    </source>
</evidence>
<feature type="compositionally biased region" description="Basic residues" evidence="9">
    <location>
        <begin position="512"/>
        <end position="532"/>
    </location>
</feature>
<evidence type="ECO:0000256" key="3">
    <source>
        <dbReference type="ARBA" id="ARBA00022692"/>
    </source>
</evidence>
<feature type="transmembrane region" description="Helical" evidence="10">
    <location>
        <begin position="190"/>
        <end position="213"/>
    </location>
</feature>
<keyword evidence="6 10" id="KW-1133">Transmembrane helix</keyword>
<evidence type="ECO:0000256" key="9">
    <source>
        <dbReference type="SAM" id="MobiDB-lite"/>
    </source>
</evidence>
<dbReference type="Proteomes" id="UP000515135">
    <property type="component" value="Unplaced"/>
</dbReference>
<feature type="compositionally biased region" description="Acidic residues" evidence="9">
    <location>
        <begin position="492"/>
        <end position="502"/>
    </location>
</feature>
<dbReference type="Gene3D" id="1.10.287.110">
    <property type="entry name" value="DnaJ domain"/>
    <property type="match status" value="1"/>
</dbReference>
<dbReference type="PANTHER" id="PTHR24075">
    <property type="entry name" value="SEC63 DOMAIN-CONTAINING"/>
    <property type="match status" value="1"/>
</dbReference>
<dbReference type="AlphaFoldDB" id="A0A6P4YBM6"/>
<evidence type="ECO:0000313" key="13">
    <source>
        <dbReference type="RefSeq" id="XP_019619644.1"/>
    </source>
</evidence>
<dbReference type="GO" id="GO:0006620">
    <property type="term" value="P:post-translational protein targeting to endoplasmic reticulum membrane"/>
    <property type="evidence" value="ECO:0007669"/>
    <property type="project" value="TreeGrafter"/>
</dbReference>
<dbReference type="Gene3D" id="1.10.150.20">
    <property type="entry name" value="5' to 3' exonuclease, C-terminal subdomain"/>
    <property type="match status" value="1"/>
</dbReference>
<dbReference type="InterPro" id="IPR001623">
    <property type="entry name" value="DnaJ_domain"/>
</dbReference>
<dbReference type="GO" id="GO:0006614">
    <property type="term" value="P:SRP-dependent cotranslational protein targeting to membrane"/>
    <property type="evidence" value="ECO:0007669"/>
    <property type="project" value="TreeGrafter"/>
</dbReference>
<reference evidence="13" key="1">
    <citation type="submission" date="2025-08" db="UniProtKB">
        <authorList>
            <consortium name="RefSeq"/>
        </authorList>
    </citation>
    <scope>IDENTIFICATION</scope>
    <source>
        <tissue evidence="13">Gonad</tissue>
    </source>
</reference>
<dbReference type="CDD" id="cd06257">
    <property type="entry name" value="DnaJ"/>
    <property type="match status" value="1"/>
</dbReference>
<evidence type="ECO:0000256" key="1">
    <source>
        <dbReference type="ARBA" id="ARBA00004477"/>
    </source>
</evidence>
<evidence type="ECO:0000256" key="4">
    <source>
        <dbReference type="ARBA" id="ARBA00022824"/>
    </source>
</evidence>
<evidence type="ECO:0000256" key="7">
    <source>
        <dbReference type="ARBA" id="ARBA00023136"/>
    </source>
</evidence>
<dbReference type="FunFam" id="1.10.150.20:FF:000022">
    <property type="entry name" value="translocation protein SEC63 homolog"/>
    <property type="match status" value="1"/>
</dbReference>
<dbReference type="InterPro" id="IPR004179">
    <property type="entry name" value="Sec63-dom"/>
</dbReference>
<dbReference type="InterPro" id="IPR014756">
    <property type="entry name" value="Ig_E-set"/>
</dbReference>
<dbReference type="PROSITE" id="PS50076">
    <property type="entry name" value="DNAJ_2"/>
    <property type="match status" value="1"/>
</dbReference>
<feature type="domain" description="J" evidence="11">
    <location>
        <begin position="104"/>
        <end position="165"/>
    </location>
</feature>
<keyword evidence="3 10" id="KW-0812">Transmembrane</keyword>
<feature type="compositionally biased region" description="Acidic residues" evidence="9">
    <location>
        <begin position="723"/>
        <end position="747"/>
    </location>
</feature>
<feature type="compositionally biased region" description="Acidic residues" evidence="9">
    <location>
        <begin position="571"/>
        <end position="588"/>
    </location>
</feature>
<dbReference type="SUPFAM" id="SSF46565">
    <property type="entry name" value="Chaperone J-domain"/>
    <property type="match status" value="1"/>
</dbReference>
<feature type="region of interest" description="Disordered" evidence="9">
    <location>
        <begin position="717"/>
        <end position="747"/>
    </location>
</feature>
<keyword evidence="12" id="KW-1185">Reference proteome</keyword>
<evidence type="ECO:0000256" key="6">
    <source>
        <dbReference type="ARBA" id="ARBA00022989"/>
    </source>
</evidence>
<gene>
    <name evidence="13" type="primary">LOC109466372</name>
</gene>
<dbReference type="FunFam" id="1.10.287.110:FF:000032">
    <property type="entry name" value="Translocation protein SEC63 homolog"/>
    <property type="match status" value="1"/>
</dbReference>
<evidence type="ECO:0000256" key="5">
    <source>
        <dbReference type="ARBA" id="ARBA00022927"/>
    </source>
</evidence>
<organism evidence="12 13">
    <name type="scientific">Branchiostoma belcheri</name>
    <name type="common">Amphioxus</name>
    <dbReference type="NCBI Taxonomy" id="7741"/>
    <lineage>
        <taxon>Eukaryota</taxon>
        <taxon>Metazoa</taxon>
        <taxon>Chordata</taxon>
        <taxon>Cephalochordata</taxon>
        <taxon>Leptocardii</taxon>
        <taxon>Amphioxiformes</taxon>
        <taxon>Branchiostomatidae</taxon>
        <taxon>Branchiostoma</taxon>
    </lineage>
</organism>
<feature type="compositionally biased region" description="Low complexity" evidence="9">
    <location>
        <begin position="533"/>
        <end position="544"/>
    </location>
</feature>
<dbReference type="SUPFAM" id="SSF158702">
    <property type="entry name" value="Sec63 N-terminal domain-like"/>
    <property type="match status" value="1"/>
</dbReference>
<feature type="region of interest" description="Disordered" evidence="9">
    <location>
        <begin position="480"/>
        <end position="604"/>
    </location>
</feature>
<dbReference type="SUPFAM" id="SSF81296">
    <property type="entry name" value="E set domains"/>
    <property type="match status" value="1"/>
</dbReference>
<dbReference type="SMART" id="SM00271">
    <property type="entry name" value="DnaJ"/>
    <property type="match status" value="1"/>
</dbReference>
<dbReference type="GO" id="GO:0003723">
    <property type="term" value="F:RNA binding"/>
    <property type="evidence" value="ECO:0007669"/>
    <property type="project" value="TreeGrafter"/>
</dbReference>
<dbReference type="InterPro" id="IPR035892">
    <property type="entry name" value="C2_domain_sf"/>
</dbReference>
<dbReference type="SMART" id="SM00973">
    <property type="entry name" value="Sec63"/>
    <property type="match status" value="1"/>
</dbReference>
<keyword evidence="2" id="KW-0813">Transport</keyword>
<dbReference type="PRINTS" id="PR00625">
    <property type="entry name" value="JDOMAIN"/>
</dbReference>
<dbReference type="Gene3D" id="2.60.40.150">
    <property type="entry name" value="C2 domain"/>
    <property type="match status" value="1"/>
</dbReference>
<dbReference type="Gene3D" id="1.10.3380.10">
    <property type="entry name" value="Sec63 N-terminal domain-like domain"/>
    <property type="match status" value="1"/>
</dbReference>
<dbReference type="KEGG" id="bbel:109466372"/>
<evidence type="ECO:0000256" key="8">
    <source>
        <dbReference type="ARBA" id="ARBA00023186"/>
    </source>
</evidence>
<dbReference type="GeneID" id="109466372"/>
<dbReference type="OrthoDB" id="1734229at2759"/>
<dbReference type="PANTHER" id="PTHR24075:SF0">
    <property type="entry name" value="TRANSLOCATION PROTEIN SEC63 HOMOLOG"/>
    <property type="match status" value="1"/>
</dbReference>
<feature type="transmembrane region" description="Helical" evidence="10">
    <location>
        <begin position="15"/>
        <end position="35"/>
    </location>
</feature>
<comment type="subcellular location">
    <subcellularLocation>
        <location evidence="1">Endoplasmic reticulum membrane</location>
        <topology evidence="1">Multi-pass membrane protein</topology>
    </subcellularLocation>
</comment>
<name>A0A6P4YBM6_BRABE</name>
<dbReference type="Pfam" id="PF02889">
    <property type="entry name" value="Sec63"/>
    <property type="match status" value="2"/>
</dbReference>
<evidence type="ECO:0000313" key="12">
    <source>
        <dbReference type="Proteomes" id="UP000515135"/>
    </source>
</evidence>
<sequence length="747" mass="86572">MAGAQFEYDESGGTFLYFLTSVWILFLLPVTYYLWPKGQVEEEKRLQKLEKVHSHSLWYQLKLNKTRSKAKSTAKKVILAIGWIIFLILAYKSSQVERDHVEYDPYEILQIDRGASQADVRRQYRLLSLKHHPDKGGDEDTFRKIAKAYQALTDEETRKNWEEYGNPDGPQATTFGIALPSWIVDSKNSMWVLAAYGVAFMVIMPVAVGTWWYRSIKYSADQVLLDTTQLYYYFFNKTPNMNVKRAVMILAASFEFEKGHNHEVMERPSDNVELPQLMRELSQLNEKSKERPLCYPYSIKARCLVHAHFSRIDLPPKTLELDRQLILRKCPTLVQEMVQVVAQLVALAHAGRVSNLPRLETIENCMKLSQMTVQGLWDNKSPLLQLPHIREDNLRHFVSKRRNIRSIRQLATMDEKDRRALLRNMTDEEYEDVMEVIKNFPIVEMDVQSLVLDDEDTYTITAGAIVTVNCKLKRQSMESVVSQGVEEPPAAEVDEEPEEEEQPEKVVNKPKPWQKNRKGKQKAGKAKKKPNKTQHQQNKKQQQNGALPLDKLKEGENNRIQEVKAGKDEDSSNSDWEDEPDREDEDGSGSDNDGQRQSEDDDDNWDALQARINRKEKVLETKSKISHTVHAPYFPEEKQEWWWLYVADRKKHSLITAPCMVTSLQEEEEVELKFAAPDKPGTYQYTVCIRSDSYLDFDVMKSIKLDVKEAKEAVDAEAAWNLSEDEDENNDEEEDISDYETDDEEED</sequence>
<proteinExistence type="predicted"/>
<dbReference type="FunFam" id="1.10.3380.10:FF:000011">
    <property type="entry name" value="Translocation protein SEC63"/>
    <property type="match status" value="1"/>
</dbReference>
<keyword evidence="8" id="KW-0143">Chaperone</keyword>
<dbReference type="RefSeq" id="XP_019619644.1">
    <property type="nucleotide sequence ID" value="XM_019764085.1"/>
</dbReference>
<accession>A0A6P4YBM6</accession>
<feature type="compositionally biased region" description="Basic and acidic residues" evidence="9">
    <location>
        <begin position="550"/>
        <end position="570"/>
    </location>
</feature>
<keyword evidence="4" id="KW-0256">Endoplasmic reticulum</keyword>
<evidence type="ECO:0000256" key="10">
    <source>
        <dbReference type="SAM" id="Phobius"/>
    </source>
</evidence>
<dbReference type="Pfam" id="PF00226">
    <property type="entry name" value="DnaJ"/>
    <property type="match status" value="1"/>
</dbReference>